<organism evidence="1 2">
    <name type="scientific">Artomyces pyxidatus</name>
    <dbReference type="NCBI Taxonomy" id="48021"/>
    <lineage>
        <taxon>Eukaryota</taxon>
        <taxon>Fungi</taxon>
        <taxon>Dikarya</taxon>
        <taxon>Basidiomycota</taxon>
        <taxon>Agaricomycotina</taxon>
        <taxon>Agaricomycetes</taxon>
        <taxon>Russulales</taxon>
        <taxon>Auriscalpiaceae</taxon>
        <taxon>Artomyces</taxon>
    </lineage>
</organism>
<reference evidence="1" key="1">
    <citation type="submission" date="2021-03" db="EMBL/GenBank/DDBJ databases">
        <authorList>
            <consortium name="DOE Joint Genome Institute"/>
            <person name="Ahrendt S."/>
            <person name="Looney B.P."/>
            <person name="Miyauchi S."/>
            <person name="Morin E."/>
            <person name="Drula E."/>
            <person name="Courty P.E."/>
            <person name="Chicoki N."/>
            <person name="Fauchery L."/>
            <person name="Kohler A."/>
            <person name="Kuo A."/>
            <person name="Labutti K."/>
            <person name="Pangilinan J."/>
            <person name="Lipzen A."/>
            <person name="Riley R."/>
            <person name="Andreopoulos W."/>
            <person name="He G."/>
            <person name="Johnson J."/>
            <person name="Barry K.W."/>
            <person name="Grigoriev I.V."/>
            <person name="Nagy L."/>
            <person name="Hibbett D."/>
            <person name="Henrissat B."/>
            <person name="Matheny P.B."/>
            <person name="Labbe J."/>
            <person name="Martin F."/>
        </authorList>
    </citation>
    <scope>NUCLEOTIDE SEQUENCE</scope>
    <source>
        <strain evidence="1">HHB10654</strain>
    </source>
</reference>
<evidence type="ECO:0000313" key="2">
    <source>
        <dbReference type="Proteomes" id="UP000814140"/>
    </source>
</evidence>
<sequence length="257" mass="27157">MSPTTSKSPSPAPESSSKTPKKSREASPTPDAVDDLAAASVASTSASEPAAEHASSSNGGPPSSGDWQAIWSPAHGAYYFFNSATQQTTWENPIQSSQPSAGPSSTSASPPADAGTASASATSPPASVAQLYALQEAAAAQGIDPSLAYLDPSLAGPSGAPGGAYSYSAKFNARTGTFTRPDGRDPTHLSEYERAKRMSEVYFDVGAWEKEVEQRKRQEAEEAESGKKRKRPSKKDVERFKEQKKQKKIAKTAWLRT</sequence>
<gene>
    <name evidence="1" type="ORF">BV25DRAFT_1870322</name>
</gene>
<name>A0ACB8T2H0_9AGAM</name>
<protein>
    <submittedName>
        <fullName evidence="1">Uncharacterized protein</fullName>
    </submittedName>
</protein>
<evidence type="ECO:0000313" key="1">
    <source>
        <dbReference type="EMBL" id="KAI0062577.1"/>
    </source>
</evidence>
<dbReference type="Proteomes" id="UP000814140">
    <property type="component" value="Unassembled WGS sequence"/>
</dbReference>
<reference evidence="1" key="2">
    <citation type="journal article" date="2022" name="New Phytol.">
        <title>Evolutionary transition to the ectomycorrhizal habit in the genomes of a hyperdiverse lineage of mushroom-forming fungi.</title>
        <authorList>
            <person name="Looney B."/>
            <person name="Miyauchi S."/>
            <person name="Morin E."/>
            <person name="Drula E."/>
            <person name="Courty P.E."/>
            <person name="Kohler A."/>
            <person name="Kuo A."/>
            <person name="LaButti K."/>
            <person name="Pangilinan J."/>
            <person name="Lipzen A."/>
            <person name="Riley R."/>
            <person name="Andreopoulos W."/>
            <person name="He G."/>
            <person name="Johnson J."/>
            <person name="Nolan M."/>
            <person name="Tritt A."/>
            <person name="Barry K.W."/>
            <person name="Grigoriev I.V."/>
            <person name="Nagy L.G."/>
            <person name="Hibbett D."/>
            <person name="Henrissat B."/>
            <person name="Matheny P.B."/>
            <person name="Labbe J."/>
            <person name="Martin F.M."/>
        </authorList>
    </citation>
    <scope>NUCLEOTIDE SEQUENCE</scope>
    <source>
        <strain evidence="1">HHB10654</strain>
    </source>
</reference>
<keyword evidence="2" id="KW-1185">Reference proteome</keyword>
<accession>A0ACB8T2H0</accession>
<dbReference type="EMBL" id="MU277207">
    <property type="protein sequence ID" value="KAI0062577.1"/>
    <property type="molecule type" value="Genomic_DNA"/>
</dbReference>
<comment type="caution">
    <text evidence="1">The sequence shown here is derived from an EMBL/GenBank/DDBJ whole genome shotgun (WGS) entry which is preliminary data.</text>
</comment>
<proteinExistence type="predicted"/>